<dbReference type="EMBL" id="CADEAL010002179">
    <property type="protein sequence ID" value="CAB1438538.1"/>
    <property type="molecule type" value="Genomic_DNA"/>
</dbReference>
<organism evidence="1 2">
    <name type="scientific">Pleuronectes platessa</name>
    <name type="common">European plaice</name>
    <dbReference type="NCBI Taxonomy" id="8262"/>
    <lineage>
        <taxon>Eukaryota</taxon>
        <taxon>Metazoa</taxon>
        <taxon>Chordata</taxon>
        <taxon>Craniata</taxon>
        <taxon>Vertebrata</taxon>
        <taxon>Euteleostomi</taxon>
        <taxon>Actinopterygii</taxon>
        <taxon>Neopterygii</taxon>
        <taxon>Teleostei</taxon>
        <taxon>Neoteleostei</taxon>
        <taxon>Acanthomorphata</taxon>
        <taxon>Carangaria</taxon>
        <taxon>Pleuronectiformes</taxon>
        <taxon>Pleuronectoidei</taxon>
        <taxon>Pleuronectidae</taxon>
        <taxon>Pleuronectes</taxon>
    </lineage>
</organism>
<keyword evidence="2" id="KW-1185">Reference proteome</keyword>
<comment type="caution">
    <text evidence="1">The sequence shown here is derived from an EMBL/GenBank/DDBJ whole genome shotgun (WGS) entry which is preliminary data.</text>
</comment>
<evidence type="ECO:0000313" key="1">
    <source>
        <dbReference type="EMBL" id="CAB1438538.1"/>
    </source>
</evidence>
<evidence type="ECO:0000313" key="2">
    <source>
        <dbReference type="Proteomes" id="UP001153269"/>
    </source>
</evidence>
<name>A0A9N7USX4_PLEPL</name>
<protein>
    <submittedName>
        <fullName evidence="1">Uncharacterized protein</fullName>
    </submittedName>
</protein>
<accession>A0A9N7USX4</accession>
<proteinExistence type="predicted"/>
<sequence>MHAGVCEAGVGCEKVNYAKPSAPASSHRTCVTPPLVWHSMCRRAHSLADCTFSFFHPSAHQPAARLVPLRYFQNISYIQAIMDLQSGKRAIAEFPTKQLKTVLKNDSL</sequence>
<dbReference type="AlphaFoldDB" id="A0A9N7USX4"/>
<reference evidence="1" key="1">
    <citation type="submission" date="2020-03" db="EMBL/GenBank/DDBJ databases">
        <authorList>
            <person name="Weist P."/>
        </authorList>
    </citation>
    <scope>NUCLEOTIDE SEQUENCE</scope>
</reference>
<gene>
    <name evidence="1" type="ORF">PLEPLA_LOCUS26443</name>
</gene>
<dbReference type="Proteomes" id="UP001153269">
    <property type="component" value="Unassembled WGS sequence"/>
</dbReference>